<evidence type="ECO:0000313" key="3">
    <source>
        <dbReference type="RefSeq" id="XP_033362590.1"/>
    </source>
</evidence>
<feature type="region of interest" description="Disordered" evidence="1">
    <location>
        <begin position="560"/>
        <end position="583"/>
    </location>
</feature>
<dbReference type="Proteomes" id="UP000504631">
    <property type="component" value="Unplaced"/>
</dbReference>
<protein>
    <submittedName>
        <fullName evidence="3">Kinectin-like</fullName>
    </submittedName>
</protein>
<dbReference type="GeneID" id="117240668"/>
<feature type="compositionally biased region" description="Basic and acidic residues" evidence="1">
    <location>
        <begin position="772"/>
        <end position="783"/>
    </location>
</feature>
<feature type="region of interest" description="Disordered" evidence="1">
    <location>
        <begin position="269"/>
        <end position="289"/>
    </location>
</feature>
<gene>
    <name evidence="3" type="primary">LOC117240668</name>
</gene>
<feature type="compositionally biased region" description="Basic and acidic residues" evidence="1">
    <location>
        <begin position="791"/>
        <end position="803"/>
    </location>
</feature>
<reference evidence="3" key="1">
    <citation type="submission" date="2025-08" db="UniProtKB">
        <authorList>
            <consortium name="RefSeq"/>
        </authorList>
    </citation>
    <scope>IDENTIFICATION</scope>
    <source>
        <tissue evidence="3">Muscle</tissue>
    </source>
</reference>
<name>A0A6J3LBP3_9HYME</name>
<feature type="region of interest" description="Disordered" evidence="1">
    <location>
        <begin position="178"/>
        <end position="224"/>
    </location>
</feature>
<dbReference type="KEGG" id="bvk:117240668"/>
<organism evidence="2 3">
    <name type="scientific">Bombus vosnesenskii</name>
    <dbReference type="NCBI Taxonomy" id="207650"/>
    <lineage>
        <taxon>Eukaryota</taxon>
        <taxon>Metazoa</taxon>
        <taxon>Ecdysozoa</taxon>
        <taxon>Arthropoda</taxon>
        <taxon>Hexapoda</taxon>
        <taxon>Insecta</taxon>
        <taxon>Pterygota</taxon>
        <taxon>Neoptera</taxon>
        <taxon>Endopterygota</taxon>
        <taxon>Hymenoptera</taxon>
        <taxon>Apocrita</taxon>
        <taxon>Aculeata</taxon>
        <taxon>Apoidea</taxon>
        <taxon>Anthophila</taxon>
        <taxon>Apidae</taxon>
        <taxon>Bombus</taxon>
        <taxon>Pyrobombus</taxon>
    </lineage>
</organism>
<keyword evidence="2" id="KW-1185">Reference proteome</keyword>
<evidence type="ECO:0000256" key="1">
    <source>
        <dbReference type="SAM" id="MobiDB-lite"/>
    </source>
</evidence>
<accession>A0A6J3LBP3</accession>
<evidence type="ECO:0000313" key="2">
    <source>
        <dbReference type="Proteomes" id="UP000504631"/>
    </source>
</evidence>
<feature type="compositionally biased region" description="Basic and acidic residues" evidence="1">
    <location>
        <begin position="181"/>
        <end position="190"/>
    </location>
</feature>
<sequence>MSKKSEDTSSVSPMATGVDPSIRAILDAMQKQNEIKLRKLLKETIKAATSRSYQGSLVSNNLNKSLEKTDVTVGNEEMDYIFIKTDLMFDVNSSTEYQKVSVERRKEDIAVLYNDLSPSSSQDTQNLQEWFDKKKNNAYNNEHLLIEEDQMMTAKNACDTTESKTSADLMSRNLDANTQEKSLENKDDKNPSPPMLDSNSENETTDTRQRREVLLTNTASDSDRYKSVENDNAVTGVIATDEAKHRGRPRRWDKVEVKKDEDTRKILQNEKGGLKEQRKLEEDTKEETAETEVNSKGILNNKCDLLDTERAIEINDTVQDIKFTEGRSRTQNDMEDVVEDSQELSNKTIEDLHQMLKHQSETHKVTLNEASLKIGELSDKIKCFKGKDRQIPKRNELLEEEQNKWRSLEKMITEKLEEEKSRAHDPKLNNKIKGFVTEKLERFHDNKSIACAECSVSMCTKNASNVTITFRTPQALRKHNQDQTRSSSKVKLRELITANDQKLNYDPEHQLADLQVECSDKDRTTQEFEKHIEDMKEEVQKLELQFDELQKKNTHAHEKFQEKQAENTTEIGDHSRYAGDTSLDKESTNDVEIFNTNEGEQNIEKHNVCTVLNIDTVSVTNAQCQALIKTLGETFDDKAQTLHITDTDTDLSKLVDSSSEVMTRNDSITPITSGVISDLETADNIDIKEKNNKKQQMEMDIFDDWGIENAEDDSQSVSKAPDTVEIELKSLLNDTKTRTIEKSTVVLVEEEITCMEKEPVVDAEKALEVAKQNKEMQVSKEQLDNNQTIKKQQDSIKPLLKDH</sequence>
<dbReference type="RefSeq" id="XP_033362590.1">
    <property type="nucleotide sequence ID" value="XM_033506699.1"/>
</dbReference>
<feature type="compositionally biased region" description="Basic and acidic residues" evidence="1">
    <location>
        <begin position="269"/>
        <end position="288"/>
    </location>
</feature>
<feature type="region of interest" description="Disordered" evidence="1">
    <location>
        <begin position="772"/>
        <end position="803"/>
    </location>
</feature>
<dbReference type="AlphaFoldDB" id="A0A6J3LBP3"/>
<proteinExistence type="predicted"/>